<dbReference type="EMBL" id="JAEPDI010000004">
    <property type="protein sequence ID" value="MCG7938771.1"/>
    <property type="molecule type" value="Genomic_DNA"/>
</dbReference>
<dbReference type="PROSITE" id="PS00213">
    <property type="entry name" value="LIPOCALIN"/>
    <property type="match status" value="1"/>
</dbReference>
<dbReference type="GO" id="GO:0006950">
    <property type="term" value="P:response to stress"/>
    <property type="evidence" value="ECO:0007669"/>
    <property type="project" value="UniProtKB-ARBA"/>
</dbReference>
<name>A0A9E4K4W1_9GAMM</name>
<feature type="chain" id="PRO_5039776558" description="Outer membrane lipoprotein Blc" evidence="2">
    <location>
        <begin position="24"/>
        <end position="182"/>
    </location>
</feature>
<keyword evidence="2" id="KW-0449">Lipoprotein</keyword>
<dbReference type="PANTHER" id="PTHR10612:SF34">
    <property type="entry name" value="APOLIPOPROTEIN D"/>
    <property type="match status" value="1"/>
</dbReference>
<feature type="signal peptide" evidence="2">
    <location>
        <begin position="1"/>
        <end position="23"/>
    </location>
</feature>
<comment type="function">
    <text evidence="2">Involved in the storage or transport of lipids necessary for membrane maintenance under stressful conditions. Displays a binding preference for lysophospholipids.</text>
</comment>
<dbReference type="Proteomes" id="UP000886687">
    <property type="component" value="Unassembled WGS sequence"/>
</dbReference>
<organism evidence="4 5">
    <name type="scientific">Candidatus Thiodiazotropha lotti</name>
    <dbReference type="NCBI Taxonomy" id="2792787"/>
    <lineage>
        <taxon>Bacteria</taxon>
        <taxon>Pseudomonadati</taxon>
        <taxon>Pseudomonadota</taxon>
        <taxon>Gammaproteobacteria</taxon>
        <taxon>Chromatiales</taxon>
        <taxon>Sedimenticolaceae</taxon>
        <taxon>Candidatus Thiodiazotropha</taxon>
    </lineage>
</organism>
<proteinExistence type="inferred from homology"/>
<dbReference type="GO" id="GO:0009279">
    <property type="term" value="C:cell outer membrane"/>
    <property type="evidence" value="ECO:0007669"/>
    <property type="project" value="UniProtKB-SubCell"/>
</dbReference>
<keyword evidence="2" id="KW-0732">Signal</keyword>
<dbReference type="CDD" id="cd19438">
    <property type="entry name" value="lipocalin_Blc-like"/>
    <property type="match status" value="1"/>
</dbReference>
<dbReference type="GO" id="GO:0008289">
    <property type="term" value="F:lipid binding"/>
    <property type="evidence" value="ECO:0007669"/>
    <property type="project" value="UniProtKB-UniRule"/>
</dbReference>
<evidence type="ECO:0000256" key="1">
    <source>
        <dbReference type="ARBA" id="ARBA00006889"/>
    </source>
</evidence>
<reference evidence="4" key="1">
    <citation type="journal article" date="2021" name="Proc. Natl. Acad. Sci. U.S.A.">
        <title>Global biogeography of chemosynthetic symbionts reveals both localized and globally distributed symbiont groups. .</title>
        <authorList>
            <person name="Osvatic J.T."/>
            <person name="Wilkins L.G.E."/>
            <person name="Leibrecht L."/>
            <person name="Leray M."/>
            <person name="Zauner S."/>
            <person name="Polzin J."/>
            <person name="Camacho Y."/>
            <person name="Gros O."/>
            <person name="van Gils J.A."/>
            <person name="Eisen J.A."/>
            <person name="Petersen J.M."/>
            <person name="Yuen B."/>
        </authorList>
    </citation>
    <scope>NUCLEOTIDE SEQUENCE</scope>
    <source>
        <strain evidence="4">MAGL173</strain>
    </source>
</reference>
<dbReference type="InterPro" id="IPR022272">
    <property type="entry name" value="Lipocalin_CS"/>
</dbReference>
<dbReference type="InterPro" id="IPR022271">
    <property type="entry name" value="Lipocalin_ApoD"/>
</dbReference>
<dbReference type="InterPro" id="IPR012674">
    <property type="entry name" value="Calycin"/>
</dbReference>
<dbReference type="AlphaFoldDB" id="A0A9E4K4W1"/>
<protein>
    <recommendedName>
        <fullName evidence="2">Outer membrane lipoprotein Blc</fullName>
    </recommendedName>
</protein>
<evidence type="ECO:0000313" key="4">
    <source>
        <dbReference type="EMBL" id="MCG7938771.1"/>
    </source>
</evidence>
<dbReference type="Pfam" id="PF08212">
    <property type="entry name" value="Lipocalin_2"/>
    <property type="match status" value="1"/>
</dbReference>
<feature type="domain" description="Lipocalin/cytosolic fatty-acid binding" evidence="3">
    <location>
        <begin position="37"/>
        <end position="182"/>
    </location>
</feature>
<evidence type="ECO:0000313" key="5">
    <source>
        <dbReference type="Proteomes" id="UP000886687"/>
    </source>
</evidence>
<keyword evidence="2" id="KW-0998">Cell outer membrane</keyword>
<dbReference type="InterPro" id="IPR047202">
    <property type="entry name" value="Lipocalin_Blc-like_dom"/>
</dbReference>
<dbReference type="PRINTS" id="PR01171">
    <property type="entry name" value="BCTLIPOCALIN"/>
</dbReference>
<keyword evidence="2" id="KW-0446">Lipid-binding</keyword>
<keyword evidence="2" id="KW-0472">Membrane</keyword>
<comment type="subcellular location">
    <subcellularLocation>
        <location evidence="2">Cell outer membrane</location>
    </subcellularLocation>
</comment>
<dbReference type="PANTHER" id="PTHR10612">
    <property type="entry name" value="APOLIPOPROTEIN D"/>
    <property type="match status" value="1"/>
</dbReference>
<accession>A0A9E4K4W1</accession>
<evidence type="ECO:0000256" key="2">
    <source>
        <dbReference type="PIRNR" id="PIRNR036893"/>
    </source>
</evidence>
<comment type="subunit">
    <text evidence="2">Homodimer.</text>
</comment>
<dbReference type="Gene3D" id="2.40.128.20">
    <property type="match status" value="1"/>
</dbReference>
<comment type="caution">
    <text evidence="4">The sequence shown here is derived from an EMBL/GenBank/DDBJ whole genome shotgun (WGS) entry which is preliminary data.</text>
</comment>
<evidence type="ECO:0000259" key="3">
    <source>
        <dbReference type="Pfam" id="PF08212"/>
    </source>
</evidence>
<dbReference type="InterPro" id="IPR000566">
    <property type="entry name" value="Lipocln_cytosolic_FA-bd_dom"/>
</dbReference>
<dbReference type="PROSITE" id="PS51257">
    <property type="entry name" value="PROKAR_LIPOPROTEIN"/>
    <property type="match status" value="1"/>
</dbReference>
<comment type="similarity">
    <text evidence="1 2">Belongs to the calycin superfamily. Lipocalin family.</text>
</comment>
<gene>
    <name evidence="4" type="ORF">JAZ04_07930</name>
</gene>
<sequence length="182" mass="20704">MKQLLKRLLVSCLIVLLSGTVVGCAQDRSQLKTVSSVDMQRYLGNWYEIARLPNRFQDHCAGEVTANYRQLEGGDIQVINRCRDQQGEMDEAKGIGRIVDNRSNAKLAVSFVSLFGWNLFWGDYWILGLGSDYDFAVVGMPSRKYLWVLSRQPEITADDWQLVEHIVEASGYDPARLLKTKQ</sequence>
<dbReference type="SUPFAM" id="SSF50814">
    <property type="entry name" value="Lipocalins"/>
    <property type="match status" value="1"/>
</dbReference>
<dbReference type="InterPro" id="IPR002446">
    <property type="entry name" value="Lipocalin_bac"/>
</dbReference>
<dbReference type="PIRSF" id="PIRSF036893">
    <property type="entry name" value="Lipocalin_ApoD"/>
    <property type="match status" value="1"/>
</dbReference>